<dbReference type="NCBIfam" id="NF040570">
    <property type="entry name" value="guided_TnpB"/>
    <property type="match status" value="1"/>
</dbReference>
<reference evidence="4" key="2">
    <citation type="journal article" date="2021" name="PeerJ">
        <title>Extensive microbial diversity within the chicken gut microbiome revealed by metagenomics and culture.</title>
        <authorList>
            <person name="Gilroy R."/>
            <person name="Ravi A."/>
            <person name="Getino M."/>
            <person name="Pursley I."/>
            <person name="Horton D.L."/>
            <person name="Alikhan N.F."/>
            <person name="Baker D."/>
            <person name="Gharbi K."/>
            <person name="Hall N."/>
            <person name="Watson M."/>
            <person name="Adriaenssens E.M."/>
            <person name="Foster-Nyarko E."/>
            <person name="Jarju S."/>
            <person name="Secka A."/>
            <person name="Antonio M."/>
            <person name="Oren A."/>
            <person name="Chaudhuri R.R."/>
            <person name="La Ragione R."/>
            <person name="Hildebrand F."/>
            <person name="Pallen M.J."/>
        </authorList>
    </citation>
    <scope>NUCLEOTIDE SEQUENCE</scope>
    <source>
        <strain evidence="4">14700</strain>
    </source>
</reference>
<dbReference type="EMBL" id="JADIMF010000023">
    <property type="protein sequence ID" value="MBO8468476.1"/>
    <property type="molecule type" value="Genomic_DNA"/>
</dbReference>
<evidence type="ECO:0000313" key="5">
    <source>
        <dbReference type="Proteomes" id="UP000810292"/>
    </source>
</evidence>
<evidence type="ECO:0000256" key="1">
    <source>
        <dbReference type="ARBA" id="ARBA00023125"/>
    </source>
</evidence>
<feature type="region of interest" description="Disordered" evidence="2">
    <location>
        <begin position="386"/>
        <end position="412"/>
    </location>
</feature>
<dbReference type="NCBIfam" id="TIGR01766">
    <property type="entry name" value="IS200/IS605 family accessory protein TnpB-like domain"/>
    <property type="match status" value="1"/>
</dbReference>
<evidence type="ECO:0000256" key="2">
    <source>
        <dbReference type="SAM" id="MobiDB-lite"/>
    </source>
</evidence>
<accession>A0A9D9IBF9</accession>
<name>A0A9D9IBF9_9SPIO</name>
<sequence>MRRSITVFPRLSDKEVSAVVETRKQYARAFNMSAECLINNSSTSKRFLHKVQYERIKEECPTLPTGLIQCARDVAVEAVKNWNLKRTKLKQKHPKKAERMRRPSMKEKCTMRYDVRTLTLRGSQLTFSTCDKRVKTIITIPEFFTERCPASDGWKQKGANIGINRKGRVFVNLIYECHDPVIEEKKDGKIVGLDRGVYNIVTTSEGVRYGSKDARRVKRKYNHVRSELQEKGTRSAKRRLVSISGCEKRFVHDRNHCISKKLANIDEDVSVYVLEDLSSMNMLRLRGKSSKTMRKWLSNWSYSDLEFKLAYKCKRNGIRVEFVDARYTSQKCSVCKTIDKTSRKGNRYVCRKCGNTMHADVNAAINIRDNYITRVRQSGQAAVNQPYGWGATGKPETEPMGKTLTSKPPGLF</sequence>
<feature type="domain" description="Cas12f1-like TNB" evidence="3">
    <location>
        <begin position="302"/>
        <end position="367"/>
    </location>
</feature>
<dbReference type="Proteomes" id="UP000810292">
    <property type="component" value="Unassembled WGS sequence"/>
</dbReference>
<protein>
    <submittedName>
        <fullName evidence="4">Transposase</fullName>
    </submittedName>
</protein>
<keyword evidence="1" id="KW-0238">DNA-binding</keyword>
<evidence type="ECO:0000313" key="4">
    <source>
        <dbReference type="EMBL" id="MBO8468476.1"/>
    </source>
</evidence>
<dbReference type="InterPro" id="IPR010095">
    <property type="entry name" value="Cas12f1-like_TNB"/>
</dbReference>
<reference evidence="4" key="1">
    <citation type="submission" date="2020-10" db="EMBL/GenBank/DDBJ databases">
        <authorList>
            <person name="Gilroy R."/>
        </authorList>
    </citation>
    <scope>NUCLEOTIDE SEQUENCE</scope>
    <source>
        <strain evidence="4">14700</strain>
    </source>
</reference>
<evidence type="ECO:0000259" key="3">
    <source>
        <dbReference type="Pfam" id="PF07282"/>
    </source>
</evidence>
<dbReference type="Pfam" id="PF07282">
    <property type="entry name" value="Cas12f1-like_TNB"/>
    <property type="match status" value="1"/>
</dbReference>
<gene>
    <name evidence="4" type="ORF">IAA72_01655</name>
</gene>
<proteinExistence type="predicted"/>
<comment type="caution">
    <text evidence="4">The sequence shown here is derived from an EMBL/GenBank/DDBJ whole genome shotgun (WGS) entry which is preliminary data.</text>
</comment>
<dbReference type="GO" id="GO:0003677">
    <property type="term" value="F:DNA binding"/>
    <property type="evidence" value="ECO:0007669"/>
    <property type="project" value="UniProtKB-KW"/>
</dbReference>
<dbReference type="AlphaFoldDB" id="A0A9D9IBF9"/>
<organism evidence="4 5">
    <name type="scientific">Candidatus Ornithospirochaeta stercoravium</name>
    <dbReference type="NCBI Taxonomy" id="2840897"/>
    <lineage>
        <taxon>Bacteria</taxon>
        <taxon>Pseudomonadati</taxon>
        <taxon>Spirochaetota</taxon>
        <taxon>Spirochaetia</taxon>
        <taxon>Spirochaetales</taxon>
        <taxon>Spirochaetaceae</taxon>
        <taxon>Spirochaetaceae incertae sedis</taxon>
        <taxon>Candidatus Ornithospirochaeta</taxon>
    </lineage>
</organism>